<keyword evidence="2" id="KW-1185">Reference proteome</keyword>
<dbReference type="OrthoDB" id="2911799at2"/>
<evidence type="ECO:0000313" key="1">
    <source>
        <dbReference type="EMBL" id="KAB8186844.1"/>
    </source>
</evidence>
<proteinExistence type="predicted"/>
<reference evidence="1 2" key="1">
    <citation type="submission" date="2019-10" db="EMBL/GenBank/DDBJ databases">
        <title>Nonomuraea sp. nov., isolated from Phyllanthus amarus.</title>
        <authorList>
            <person name="Klykleung N."/>
            <person name="Tanasupawat S."/>
        </authorList>
    </citation>
    <scope>NUCLEOTIDE SEQUENCE [LARGE SCALE GENOMIC DNA]</scope>
    <source>
        <strain evidence="1 2">PA1-10</strain>
    </source>
</reference>
<dbReference type="EMBL" id="VDLX02000028">
    <property type="protein sequence ID" value="KAB8186844.1"/>
    <property type="molecule type" value="Genomic_DNA"/>
</dbReference>
<accession>A0A5C4V6M9</accession>
<organism evidence="1 2">
    <name type="scientific">Nonomuraea phyllanthi</name>
    <dbReference type="NCBI Taxonomy" id="2219224"/>
    <lineage>
        <taxon>Bacteria</taxon>
        <taxon>Bacillati</taxon>
        <taxon>Actinomycetota</taxon>
        <taxon>Actinomycetes</taxon>
        <taxon>Streptosporangiales</taxon>
        <taxon>Streptosporangiaceae</taxon>
        <taxon>Nonomuraea</taxon>
    </lineage>
</organism>
<dbReference type="Proteomes" id="UP000312512">
    <property type="component" value="Unassembled WGS sequence"/>
</dbReference>
<dbReference type="InterPro" id="IPR019270">
    <property type="entry name" value="DUF2283"/>
</dbReference>
<sequence length="73" mass="7995">MRFDYDLDADALYVTISGEPVADTRTVEDLTSVDVDAEGRVVGIEVVNPGRAWAIDRVLARYPLGDEDAPARD</sequence>
<comment type="caution">
    <text evidence="1">The sequence shown here is derived from an EMBL/GenBank/DDBJ whole genome shotgun (WGS) entry which is preliminary data.</text>
</comment>
<dbReference type="AlphaFoldDB" id="A0A5C4V6M9"/>
<evidence type="ECO:0000313" key="2">
    <source>
        <dbReference type="Proteomes" id="UP000312512"/>
    </source>
</evidence>
<gene>
    <name evidence="1" type="ORF">FH608_045965</name>
</gene>
<name>A0A5C4V6M9_9ACTN</name>
<dbReference type="RefSeq" id="WP_139637508.1">
    <property type="nucleotide sequence ID" value="NZ_VDLX02000028.1"/>
</dbReference>
<dbReference type="Pfam" id="PF10049">
    <property type="entry name" value="DUF2283"/>
    <property type="match status" value="1"/>
</dbReference>
<protein>
    <submittedName>
        <fullName evidence="1">DUF2283 domain-containing protein</fullName>
    </submittedName>
</protein>